<name>A0A964WUS9_9HYPH</name>
<comment type="caution">
    <text evidence="2">The sequence shown here is derived from an EMBL/GenBank/DDBJ whole genome shotgun (WGS) entry which is preliminary data.</text>
</comment>
<accession>A0A964WUS9</accession>
<organism evidence="2 3">
    <name type="scientific">Propylenella binzhouense</name>
    <dbReference type="NCBI Taxonomy" id="2555902"/>
    <lineage>
        <taxon>Bacteria</taxon>
        <taxon>Pseudomonadati</taxon>
        <taxon>Pseudomonadota</taxon>
        <taxon>Alphaproteobacteria</taxon>
        <taxon>Hyphomicrobiales</taxon>
        <taxon>Propylenellaceae</taxon>
        <taxon>Propylenella</taxon>
    </lineage>
</organism>
<evidence type="ECO:0000256" key="1">
    <source>
        <dbReference type="SAM" id="Phobius"/>
    </source>
</evidence>
<keyword evidence="1" id="KW-0812">Transmembrane</keyword>
<feature type="transmembrane region" description="Helical" evidence="1">
    <location>
        <begin position="50"/>
        <end position="71"/>
    </location>
</feature>
<dbReference type="AlphaFoldDB" id="A0A964WUS9"/>
<keyword evidence="1" id="KW-0472">Membrane</keyword>
<dbReference type="RefSeq" id="WP_161141679.1">
    <property type="nucleotide sequence ID" value="NZ_SPKJ01000069.1"/>
</dbReference>
<dbReference type="EMBL" id="SPKJ01000069">
    <property type="protein sequence ID" value="MYZ49338.1"/>
    <property type="molecule type" value="Genomic_DNA"/>
</dbReference>
<proteinExistence type="predicted"/>
<protein>
    <submittedName>
        <fullName evidence="2">DUF1049 domain-containing protein</fullName>
    </submittedName>
</protein>
<sequence>MTTIGTVLKWLILLPILVVVALLAVANDEMVTVHLNPFQPEDAVLQVQLALYQLAFLFFVIGSLAGALVVWNGQRRYRRRAREERQQAAFWRSRAERGEAERSRALVPSNRG</sequence>
<keyword evidence="3" id="KW-1185">Reference proteome</keyword>
<evidence type="ECO:0000313" key="2">
    <source>
        <dbReference type="EMBL" id="MYZ49338.1"/>
    </source>
</evidence>
<keyword evidence="1" id="KW-1133">Transmembrane helix</keyword>
<gene>
    <name evidence="2" type="ORF">E4O86_16635</name>
</gene>
<reference evidence="2" key="1">
    <citation type="submission" date="2019-03" db="EMBL/GenBank/DDBJ databases">
        <title>Afifella sp. nov., isolated from activated sludge.</title>
        <authorList>
            <person name="Li Q."/>
            <person name="Liu Y."/>
        </authorList>
    </citation>
    <scope>NUCLEOTIDE SEQUENCE</scope>
    <source>
        <strain evidence="2">L72</strain>
    </source>
</reference>
<evidence type="ECO:0000313" key="3">
    <source>
        <dbReference type="Proteomes" id="UP000773614"/>
    </source>
</evidence>
<dbReference type="Proteomes" id="UP000773614">
    <property type="component" value="Unassembled WGS sequence"/>
</dbReference>